<gene>
    <name evidence="2" type="ORF">BWY43_00564</name>
</gene>
<comment type="caution">
    <text evidence="2">The sequence shown here is derived from an EMBL/GenBank/DDBJ whole genome shotgun (WGS) entry which is preliminary data.</text>
</comment>
<evidence type="ECO:0008006" key="3">
    <source>
        <dbReference type="Google" id="ProtNLM"/>
    </source>
</evidence>
<feature type="transmembrane region" description="Helical" evidence="1">
    <location>
        <begin position="7"/>
        <end position="29"/>
    </location>
</feature>
<proteinExistence type="predicted"/>
<dbReference type="InterPro" id="IPR009339">
    <property type="entry name" value="DUF998"/>
</dbReference>
<accession>A0A1V5SCQ8</accession>
<organism evidence="2">
    <name type="scientific">candidate division WS2 bacterium ADurb.Bin280</name>
    <dbReference type="NCBI Taxonomy" id="1852829"/>
    <lineage>
        <taxon>Bacteria</taxon>
        <taxon>candidate division WS2</taxon>
    </lineage>
</organism>
<keyword evidence="1" id="KW-0472">Membrane</keyword>
<dbReference type="Proteomes" id="UP000485367">
    <property type="component" value="Unassembled WGS sequence"/>
</dbReference>
<feature type="transmembrane region" description="Helical" evidence="1">
    <location>
        <begin position="74"/>
        <end position="96"/>
    </location>
</feature>
<reference evidence="2" key="1">
    <citation type="submission" date="2017-02" db="EMBL/GenBank/DDBJ databases">
        <title>Delving into the versatile metabolic prowess of the omnipresent phylum Bacteroidetes.</title>
        <authorList>
            <person name="Nobu M.K."/>
            <person name="Mei R."/>
            <person name="Narihiro T."/>
            <person name="Kuroda K."/>
            <person name="Liu W.-T."/>
        </authorList>
    </citation>
    <scope>NUCLEOTIDE SEQUENCE</scope>
    <source>
        <strain evidence="2">ADurb.Bin280</strain>
    </source>
</reference>
<sequence>MKIQSFLAKFGTLVILLTIIIFSLLVPGYDHFSQTISELNSKTAIYRTQFNIFLSLGFLLIVPSCVNSLLRKNFFFALSGALILLGILIVLTMTWFVPMDATAGIRTASDDAHNAMISVAVSLILLSQISNLIAFSKSKQKREFYLVLTIFVLALIFGLMSLYANLNMLELINIAERGWMILFLIYLFIFPDWMNFAGRKSKS</sequence>
<feature type="transmembrane region" description="Helical" evidence="1">
    <location>
        <begin position="44"/>
        <end position="62"/>
    </location>
</feature>
<protein>
    <recommendedName>
        <fullName evidence="3">DUF998 domain-containing protein</fullName>
    </recommendedName>
</protein>
<evidence type="ECO:0000313" key="2">
    <source>
        <dbReference type="EMBL" id="OQA52300.1"/>
    </source>
</evidence>
<name>A0A1V5SCQ8_9BACT</name>
<dbReference type="AlphaFoldDB" id="A0A1V5SCQ8"/>
<feature type="transmembrane region" description="Helical" evidence="1">
    <location>
        <begin position="144"/>
        <end position="166"/>
    </location>
</feature>
<dbReference type="EMBL" id="MWBO01000037">
    <property type="protein sequence ID" value="OQA52300.1"/>
    <property type="molecule type" value="Genomic_DNA"/>
</dbReference>
<keyword evidence="1" id="KW-1133">Transmembrane helix</keyword>
<evidence type="ECO:0000256" key="1">
    <source>
        <dbReference type="SAM" id="Phobius"/>
    </source>
</evidence>
<keyword evidence="1" id="KW-0812">Transmembrane</keyword>
<dbReference type="Pfam" id="PF06197">
    <property type="entry name" value="DUF998"/>
    <property type="match status" value="1"/>
</dbReference>
<feature type="transmembrane region" description="Helical" evidence="1">
    <location>
        <begin position="178"/>
        <end position="197"/>
    </location>
</feature>
<feature type="transmembrane region" description="Helical" evidence="1">
    <location>
        <begin position="116"/>
        <end position="135"/>
    </location>
</feature>